<dbReference type="Proteomes" id="UP001153331">
    <property type="component" value="Unassembled WGS sequence"/>
</dbReference>
<organism evidence="1 2">
    <name type="scientific">Boeremia exigua</name>
    <dbReference type="NCBI Taxonomy" id="749465"/>
    <lineage>
        <taxon>Eukaryota</taxon>
        <taxon>Fungi</taxon>
        <taxon>Dikarya</taxon>
        <taxon>Ascomycota</taxon>
        <taxon>Pezizomycotina</taxon>
        <taxon>Dothideomycetes</taxon>
        <taxon>Pleosporomycetidae</taxon>
        <taxon>Pleosporales</taxon>
        <taxon>Pleosporineae</taxon>
        <taxon>Didymellaceae</taxon>
        <taxon>Boeremia</taxon>
    </lineage>
</organism>
<dbReference type="EMBL" id="JAPHNI010000457">
    <property type="protein sequence ID" value="KAJ8110880.1"/>
    <property type="molecule type" value="Genomic_DNA"/>
</dbReference>
<keyword evidence="2" id="KW-1185">Reference proteome</keyword>
<gene>
    <name evidence="1" type="ORF">OPT61_g6398</name>
</gene>
<name>A0ACC2I6U7_9PLEO</name>
<protein>
    <submittedName>
        <fullName evidence="1">Uncharacterized protein</fullName>
    </submittedName>
</protein>
<accession>A0ACC2I6U7</accession>
<reference evidence="1" key="1">
    <citation type="submission" date="2022-11" db="EMBL/GenBank/DDBJ databases">
        <title>Genome Sequence of Boeremia exigua.</title>
        <authorList>
            <person name="Buettner E."/>
        </authorList>
    </citation>
    <scope>NUCLEOTIDE SEQUENCE</scope>
    <source>
        <strain evidence="1">CU02</strain>
    </source>
</reference>
<sequence length="170" mass="19583">MYEFSFNNLNETDTLSHFLLSKEFCSGDLSLIEKGALDVNDATLGYIRYHDVPNPGEGFTPLFQKDYTAYIEAVWIAPLRTSGENKADYLIFRLHCSVEPTSDYGKYIWRYLEQTVLMGSLGVQVGQLRTIRRLFRCVQDSLDLFLTCELDLYDAARYIQTLGFALEQIF</sequence>
<evidence type="ECO:0000313" key="1">
    <source>
        <dbReference type="EMBL" id="KAJ8110880.1"/>
    </source>
</evidence>
<proteinExistence type="predicted"/>
<evidence type="ECO:0000313" key="2">
    <source>
        <dbReference type="Proteomes" id="UP001153331"/>
    </source>
</evidence>
<comment type="caution">
    <text evidence="1">The sequence shown here is derived from an EMBL/GenBank/DDBJ whole genome shotgun (WGS) entry which is preliminary data.</text>
</comment>